<sequence length="372" mass="42802">MKACIRILLLVMVTTCLSGCMDRIDLEDTTITLMAGIDLNEKNEILFYLSSPVFSKEAKKKSEEFGVKADTFREARVRLDEVVTGITLPGKIQVYILGKRFLKHPEWFRYLDVIYRDARLTVNSRMVVYDGDVHELFHFNPKDKPRLALHLTKLIDTAARRNVTVKTKAQDLHRQILEKGITPILTEIKKDNQVVKVMGIALLSGKGTYVKLIEPPESTLLLLLLDGKQGDVAMSFLLPEHQERGKIIKSKVSIVIKDVSNKIETSYQDGRFHFTVRQKLKISITERLFPFDMEKGYKQMEREIEEELRKSYAKLIEKCQKSATDPFGFGMHARAYEYEEWKKVKDNWTKEFTKASVQIIPEVSIKGNGVVK</sequence>
<dbReference type="GO" id="GO:0016020">
    <property type="term" value="C:membrane"/>
    <property type="evidence" value="ECO:0007669"/>
    <property type="project" value="UniProtKB-SubCell"/>
</dbReference>
<proteinExistence type="inferred from homology"/>
<evidence type="ECO:0000256" key="4">
    <source>
        <dbReference type="ARBA" id="ARBA00022729"/>
    </source>
</evidence>
<dbReference type="InterPro" id="IPR038501">
    <property type="entry name" value="Spore_GerAC_C_sf"/>
</dbReference>
<dbReference type="GO" id="GO:0009847">
    <property type="term" value="P:spore germination"/>
    <property type="evidence" value="ECO:0007669"/>
    <property type="project" value="InterPro"/>
</dbReference>
<evidence type="ECO:0000259" key="10">
    <source>
        <dbReference type="Pfam" id="PF25198"/>
    </source>
</evidence>
<evidence type="ECO:0000313" key="11">
    <source>
        <dbReference type="EMBL" id="RNB77922.1"/>
    </source>
</evidence>
<dbReference type="Gene3D" id="3.30.300.210">
    <property type="entry name" value="Nutrient germinant receptor protein C, domain 3"/>
    <property type="match status" value="1"/>
</dbReference>
<keyword evidence="7" id="KW-0449">Lipoprotein</keyword>
<feature type="chain" id="PRO_5039013291" evidence="8">
    <location>
        <begin position="19"/>
        <end position="372"/>
    </location>
</feature>
<evidence type="ECO:0000256" key="5">
    <source>
        <dbReference type="ARBA" id="ARBA00023136"/>
    </source>
</evidence>
<keyword evidence="5" id="KW-0472">Membrane</keyword>
<feature type="signal peptide" evidence="8">
    <location>
        <begin position="1"/>
        <end position="18"/>
    </location>
</feature>
<organism evidence="11 12">
    <name type="scientific">Brevibacillus panacihumi</name>
    <dbReference type="NCBI Taxonomy" id="497735"/>
    <lineage>
        <taxon>Bacteria</taxon>
        <taxon>Bacillati</taxon>
        <taxon>Bacillota</taxon>
        <taxon>Bacilli</taxon>
        <taxon>Bacillales</taxon>
        <taxon>Paenibacillaceae</taxon>
        <taxon>Brevibacillus</taxon>
    </lineage>
</organism>
<dbReference type="Pfam" id="PF05504">
    <property type="entry name" value="Spore_GerAC"/>
    <property type="match status" value="1"/>
</dbReference>
<evidence type="ECO:0000256" key="3">
    <source>
        <dbReference type="ARBA" id="ARBA00022544"/>
    </source>
</evidence>
<dbReference type="InterPro" id="IPR057336">
    <property type="entry name" value="GerAC_N"/>
</dbReference>
<dbReference type="AlphaFoldDB" id="A0A3M8CQ77"/>
<evidence type="ECO:0000256" key="2">
    <source>
        <dbReference type="ARBA" id="ARBA00007886"/>
    </source>
</evidence>
<comment type="subcellular location">
    <subcellularLocation>
        <location evidence="1">Membrane</location>
        <topology evidence="1">Lipid-anchor</topology>
    </subcellularLocation>
</comment>
<gene>
    <name evidence="11" type="ORF">EDM58_12985</name>
</gene>
<dbReference type="Proteomes" id="UP000281915">
    <property type="component" value="Unassembled WGS sequence"/>
</dbReference>
<dbReference type="InterPro" id="IPR046953">
    <property type="entry name" value="Spore_GerAC-like_C"/>
</dbReference>
<keyword evidence="6" id="KW-0564">Palmitate</keyword>
<feature type="domain" description="Spore germination GerAC-like C-terminal" evidence="9">
    <location>
        <begin position="198"/>
        <end position="369"/>
    </location>
</feature>
<dbReference type="NCBIfam" id="TIGR02887">
    <property type="entry name" value="spore_ger_x_C"/>
    <property type="match status" value="1"/>
</dbReference>
<evidence type="ECO:0000256" key="1">
    <source>
        <dbReference type="ARBA" id="ARBA00004635"/>
    </source>
</evidence>
<keyword evidence="3" id="KW-0309">Germination</keyword>
<evidence type="ECO:0000256" key="7">
    <source>
        <dbReference type="ARBA" id="ARBA00023288"/>
    </source>
</evidence>
<evidence type="ECO:0000256" key="6">
    <source>
        <dbReference type="ARBA" id="ARBA00023139"/>
    </source>
</evidence>
<dbReference type="EMBL" id="RHHT01000027">
    <property type="protein sequence ID" value="RNB77922.1"/>
    <property type="molecule type" value="Genomic_DNA"/>
</dbReference>
<dbReference type="Pfam" id="PF25198">
    <property type="entry name" value="Spore_GerAC_N"/>
    <property type="match status" value="1"/>
</dbReference>
<evidence type="ECO:0000259" key="9">
    <source>
        <dbReference type="Pfam" id="PF05504"/>
    </source>
</evidence>
<comment type="similarity">
    <text evidence="2">Belongs to the GerABKC lipoprotein family.</text>
</comment>
<protein>
    <submittedName>
        <fullName evidence="11">Ger(X)C family spore germination protein</fullName>
    </submittedName>
</protein>
<dbReference type="RefSeq" id="WP_023558375.1">
    <property type="nucleotide sequence ID" value="NZ_JBCNED010000007.1"/>
</dbReference>
<comment type="caution">
    <text evidence="11">The sequence shown here is derived from an EMBL/GenBank/DDBJ whole genome shotgun (WGS) entry which is preliminary data.</text>
</comment>
<feature type="domain" description="Spore germination protein N-terminal" evidence="10">
    <location>
        <begin position="22"/>
        <end position="189"/>
    </location>
</feature>
<dbReference type="PANTHER" id="PTHR35789">
    <property type="entry name" value="SPORE GERMINATION PROTEIN B3"/>
    <property type="match status" value="1"/>
</dbReference>
<reference evidence="11 12" key="1">
    <citation type="submission" date="2018-10" db="EMBL/GenBank/DDBJ databases">
        <title>Phylogenomics of Brevibacillus.</title>
        <authorList>
            <person name="Dunlap C."/>
        </authorList>
    </citation>
    <scope>NUCLEOTIDE SEQUENCE [LARGE SCALE GENOMIC DNA]</scope>
    <source>
        <strain evidence="11 12">JCM 15085</strain>
    </source>
</reference>
<accession>A0A3M8CQ77</accession>
<name>A0A3M8CQ77_9BACL</name>
<evidence type="ECO:0000313" key="12">
    <source>
        <dbReference type="Proteomes" id="UP000281915"/>
    </source>
</evidence>
<dbReference type="PANTHER" id="PTHR35789:SF1">
    <property type="entry name" value="SPORE GERMINATION PROTEIN B3"/>
    <property type="match status" value="1"/>
</dbReference>
<dbReference type="InterPro" id="IPR008844">
    <property type="entry name" value="Spore_GerAC-like"/>
</dbReference>
<evidence type="ECO:0000256" key="8">
    <source>
        <dbReference type="SAM" id="SignalP"/>
    </source>
</evidence>
<keyword evidence="4 8" id="KW-0732">Signal</keyword>